<keyword evidence="3" id="KW-0633">Potassium transport</keyword>
<protein>
    <submittedName>
        <fullName evidence="14">Uncharacterized protein</fullName>
    </submittedName>
</protein>
<feature type="transmembrane region" description="Helical" evidence="10">
    <location>
        <begin position="361"/>
        <end position="382"/>
    </location>
</feature>
<evidence type="ECO:0000259" key="13">
    <source>
        <dbReference type="Pfam" id="PF23259"/>
    </source>
</evidence>
<evidence type="ECO:0000256" key="5">
    <source>
        <dbReference type="ARBA" id="ARBA00022958"/>
    </source>
</evidence>
<feature type="domain" description="Cation/H(+) antiporter central" evidence="12">
    <location>
        <begin position="501"/>
        <end position="627"/>
    </location>
</feature>
<dbReference type="GO" id="GO:1902600">
    <property type="term" value="P:proton transmembrane transport"/>
    <property type="evidence" value="ECO:0007669"/>
    <property type="project" value="InterPro"/>
</dbReference>
<feature type="domain" description="Cation/H(+) antiporter C-terminal" evidence="13">
    <location>
        <begin position="639"/>
        <end position="784"/>
    </location>
</feature>
<proteinExistence type="inferred from homology"/>
<dbReference type="InterPro" id="IPR057290">
    <property type="entry name" value="CHX17_C"/>
</dbReference>
<keyword evidence="7" id="KW-0406">Ion transport</keyword>
<evidence type="ECO:0000256" key="2">
    <source>
        <dbReference type="ARBA" id="ARBA00022448"/>
    </source>
</evidence>
<dbReference type="Gene3D" id="1.20.1530.20">
    <property type="match status" value="1"/>
</dbReference>
<feature type="transmembrane region" description="Helical" evidence="10">
    <location>
        <begin position="210"/>
        <end position="229"/>
    </location>
</feature>
<feature type="domain" description="Cation/H+ exchanger transmembrane" evidence="11">
    <location>
        <begin position="69"/>
        <end position="447"/>
    </location>
</feature>
<evidence type="ECO:0000256" key="7">
    <source>
        <dbReference type="ARBA" id="ARBA00023065"/>
    </source>
</evidence>
<dbReference type="Pfam" id="PF00999">
    <property type="entry name" value="Na_H_Exchanger"/>
    <property type="match status" value="1"/>
</dbReference>
<gene>
    <name evidence="14" type="ORF">FSB_LOCUS2211</name>
</gene>
<dbReference type="Pfam" id="PF23259">
    <property type="entry name" value="CHX17_C"/>
    <property type="match status" value="1"/>
</dbReference>
<dbReference type="InterPro" id="IPR050794">
    <property type="entry name" value="CPA2_transporter"/>
</dbReference>
<reference evidence="14" key="1">
    <citation type="submission" date="2018-02" db="EMBL/GenBank/DDBJ databases">
        <authorList>
            <person name="Cohen D.B."/>
            <person name="Kent A.D."/>
        </authorList>
    </citation>
    <scope>NUCLEOTIDE SEQUENCE</scope>
</reference>
<evidence type="ECO:0000313" key="14">
    <source>
        <dbReference type="EMBL" id="SPC74329.1"/>
    </source>
</evidence>
<dbReference type="GO" id="GO:0006813">
    <property type="term" value="P:potassium ion transport"/>
    <property type="evidence" value="ECO:0007669"/>
    <property type="project" value="UniProtKB-KW"/>
</dbReference>
<dbReference type="GO" id="GO:0012505">
    <property type="term" value="C:endomembrane system"/>
    <property type="evidence" value="ECO:0007669"/>
    <property type="project" value="TreeGrafter"/>
</dbReference>
<dbReference type="AlphaFoldDB" id="A0A2N9EIF8"/>
<evidence type="ECO:0000256" key="9">
    <source>
        <dbReference type="ARBA" id="ARBA00038341"/>
    </source>
</evidence>
<evidence type="ECO:0000259" key="12">
    <source>
        <dbReference type="Pfam" id="PF23256"/>
    </source>
</evidence>
<keyword evidence="6 10" id="KW-1133">Transmembrane helix</keyword>
<dbReference type="GO" id="GO:0016020">
    <property type="term" value="C:membrane"/>
    <property type="evidence" value="ECO:0007669"/>
    <property type="project" value="UniProtKB-SubCell"/>
</dbReference>
<comment type="subcellular location">
    <subcellularLocation>
        <location evidence="1">Membrane</location>
        <topology evidence="1">Multi-pass membrane protein</topology>
    </subcellularLocation>
</comment>
<feature type="transmembrane region" description="Helical" evidence="10">
    <location>
        <begin position="144"/>
        <end position="164"/>
    </location>
</feature>
<evidence type="ECO:0000256" key="4">
    <source>
        <dbReference type="ARBA" id="ARBA00022692"/>
    </source>
</evidence>
<keyword evidence="2" id="KW-0813">Transport</keyword>
<keyword evidence="4 10" id="KW-0812">Transmembrane</keyword>
<comment type="similarity">
    <text evidence="9">Belongs to the monovalent cation:proton antiporter 2 (CPA2) transporter (TC 2.A.37) family. CHX (TC 2.A.37.4) subfamily.</text>
</comment>
<dbReference type="InterPro" id="IPR038770">
    <property type="entry name" value="Na+/solute_symporter_sf"/>
</dbReference>
<evidence type="ECO:0000256" key="6">
    <source>
        <dbReference type="ARBA" id="ARBA00022989"/>
    </source>
</evidence>
<dbReference type="GO" id="GO:0015297">
    <property type="term" value="F:antiporter activity"/>
    <property type="evidence" value="ECO:0007669"/>
    <property type="project" value="InterPro"/>
</dbReference>
<feature type="transmembrane region" description="Helical" evidence="10">
    <location>
        <begin position="176"/>
        <end position="198"/>
    </location>
</feature>
<sequence length="795" mass="88321">MAGKAAGASNVTFFYEPHKITIQECTELPCMVHSPGLWNYYRSGTVGYSLPLLQLQMALIFFMNQLIHYGVKRYGVPKFTSQIIVGIILGPSLLGRLKIFKDVLFVVNSQEAIGTLAFSGYITFMFLAGVKMDIAMIKRTGRKAMFTGIFCILVPLLIGLGLQMQFRRFWLTEEEAYRLPFLTAVHCLTPFPVVASLLEDLKILNSELGRLSLSAALVSDMFSTFLITVSTLTRLGKEKAIFQVLIGVAATCGYVVIIAFAIRPAMIWVIRQTPEGRPVRDSYIKIIMLMVFLSGALTHSFGQTMIFGPFIFGLAVPDGPPLGSAIVNMFNCFISDVYMPLFVTTCAMRTDLSLLRFNDSFMAINAIIILVTFVSKLVACLIPPIYSKMPLSDALAIALILSCKGVVQLASYAIYRDDETMTDQTYALSSLSILLTAVILPILVKMLYDPSRKYAGYQVRDILHCKRNSELRILMCIHRPDNIAAAIKLLESSCPSRETPLAVYVLHLIELIGRAYPIFISHQVQKKTLSNTSYSENIILAFNRFVRDNQNGLSVNIFTAICPPKLMHEDTCTLALDKLTSLIILPFHRKWSIDGSIESEDSTVRTLNCSVLALSPCSVAILVDRGSLSRSMVTPAESSFSIAMIFIGGNDDREALMFAKRMANDSNITLTVVRFVAIGNEELSNWDKVVDCEILKDVKLNNVGDEYVIYIEEMVKDGPQTALIVRSMADEYDLIIVGRRHNIVSPQTSGLAEWSEFPELGIIGDLLASSDINSRTSVLVVQQQQLRIPSSKMRT</sequence>
<feature type="transmembrane region" description="Helical" evidence="10">
    <location>
        <begin position="112"/>
        <end position="132"/>
    </location>
</feature>
<dbReference type="PANTHER" id="PTHR32468">
    <property type="entry name" value="CATION/H + ANTIPORTER"/>
    <property type="match status" value="1"/>
</dbReference>
<evidence type="ECO:0000256" key="3">
    <source>
        <dbReference type="ARBA" id="ARBA00022538"/>
    </source>
</evidence>
<feature type="transmembrane region" description="Helical" evidence="10">
    <location>
        <begin position="79"/>
        <end position="100"/>
    </location>
</feature>
<keyword evidence="5" id="KW-0630">Potassium</keyword>
<evidence type="ECO:0000256" key="1">
    <source>
        <dbReference type="ARBA" id="ARBA00004141"/>
    </source>
</evidence>
<feature type="transmembrane region" description="Helical" evidence="10">
    <location>
        <begin position="241"/>
        <end position="262"/>
    </location>
</feature>
<organism evidence="14">
    <name type="scientific">Fagus sylvatica</name>
    <name type="common">Beechnut</name>
    <dbReference type="NCBI Taxonomy" id="28930"/>
    <lineage>
        <taxon>Eukaryota</taxon>
        <taxon>Viridiplantae</taxon>
        <taxon>Streptophyta</taxon>
        <taxon>Embryophyta</taxon>
        <taxon>Tracheophyta</taxon>
        <taxon>Spermatophyta</taxon>
        <taxon>Magnoliopsida</taxon>
        <taxon>eudicotyledons</taxon>
        <taxon>Gunneridae</taxon>
        <taxon>Pentapetalae</taxon>
        <taxon>rosids</taxon>
        <taxon>fabids</taxon>
        <taxon>Fagales</taxon>
        <taxon>Fagaceae</taxon>
        <taxon>Fagus</taxon>
    </lineage>
</organism>
<evidence type="ECO:0000259" key="11">
    <source>
        <dbReference type="Pfam" id="PF00999"/>
    </source>
</evidence>
<dbReference type="InterPro" id="IPR006153">
    <property type="entry name" value="Cation/H_exchanger_TM"/>
</dbReference>
<accession>A0A2N9EIF8</accession>
<feature type="transmembrane region" description="Helical" evidence="10">
    <location>
        <begin position="394"/>
        <end position="414"/>
    </location>
</feature>
<feature type="transmembrane region" description="Helical" evidence="10">
    <location>
        <begin position="48"/>
        <end position="67"/>
    </location>
</feature>
<dbReference type="EMBL" id="OIVN01000103">
    <property type="protein sequence ID" value="SPC74329.1"/>
    <property type="molecule type" value="Genomic_DNA"/>
</dbReference>
<dbReference type="Pfam" id="PF23256">
    <property type="entry name" value="CHX17_2nd"/>
    <property type="match status" value="1"/>
</dbReference>
<keyword evidence="8 10" id="KW-0472">Membrane</keyword>
<name>A0A2N9EIF8_FAGSY</name>
<evidence type="ECO:0000256" key="10">
    <source>
        <dbReference type="SAM" id="Phobius"/>
    </source>
</evidence>
<dbReference type="InterPro" id="IPR057291">
    <property type="entry name" value="CHX17_2nd"/>
</dbReference>
<dbReference type="PANTHER" id="PTHR32468:SF17">
    <property type="entry name" value="CATION_H(+) ANTIPORTER 4"/>
    <property type="match status" value="1"/>
</dbReference>
<dbReference type="GO" id="GO:0006885">
    <property type="term" value="P:regulation of pH"/>
    <property type="evidence" value="ECO:0007669"/>
    <property type="project" value="TreeGrafter"/>
</dbReference>
<feature type="transmembrane region" description="Helical" evidence="10">
    <location>
        <begin position="283"/>
        <end position="312"/>
    </location>
</feature>
<evidence type="ECO:0000256" key="8">
    <source>
        <dbReference type="ARBA" id="ARBA00023136"/>
    </source>
</evidence>
<feature type="transmembrane region" description="Helical" evidence="10">
    <location>
        <begin position="426"/>
        <end position="444"/>
    </location>
</feature>